<dbReference type="Proteomes" id="UP001164459">
    <property type="component" value="Chromosome"/>
</dbReference>
<organism evidence="1 2">
    <name type="scientific">Nannocystis punicea</name>
    <dbReference type="NCBI Taxonomy" id="2995304"/>
    <lineage>
        <taxon>Bacteria</taxon>
        <taxon>Pseudomonadati</taxon>
        <taxon>Myxococcota</taxon>
        <taxon>Polyangia</taxon>
        <taxon>Nannocystales</taxon>
        <taxon>Nannocystaceae</taxon>
        <taxon>Nannocystis</taxon>
    </lineage>
</organism>
<protein>
    <submittedName>
        <fullName evidence="1">Uncharacterized protein</fullName>
    </submittedName>
</protein>
<evidence type="ECO:0000313" key="1">
    <source>
        <dbReference type="EMBL" id="WAS92614.1"/>
    </source>
</evidence>
<keyword evidence="2" id="KW-1185">Reference proteome</keyword>
<name>A0ABY7H0K9_9BACT</name>
<reference evidence="1" key="1">
    <citation type="submission" date="2022-11" db="EMBL/GenBank/DDBJ databases">
        <title>Minimal conservation of predation-associated metabolite biosynthetic gene clusters underscores biosynthetic potential of Myxococcota including descriptions for ten novel species: Archangium lansinium sp. nov., Myxococcus landrumus sp. nov., Nannocystis bai.</title>
        <authorList>
            <person name="Ahearne A."/>
            <person name="Stevens C."/>
            <person name="Dowd S."/>
        </authorList>
    </citation>
    <scope>NUCLEOTIDE SEQUENCE</scope>
    <source>
        <strain evidence="1">Fl3</strain>
    </source>
</reference>
<dbReference type="RefSeq" id="WP_269034971.1">
    <property type="nucleotide sequence ID" value="NZ_CP114040.1"/>
</dbReference>
<evidence type="ECO:0000313" key="2">
    <source>
        <dbReference type="Proteomes" id="UP001164459"/>
    </source>
</evidence>
<dbReference type="EMBL" id="CP114040">
    <property type="protein sequence ID" value="WAS92614.1"/>
    <property type="molecule type" value="Genomic_DNA"/>
</dbReference>
<sequence>MAAEDSVNAATNPILASIQELLAGLDDETYRNVELSVRDHAVHGLGAEISVETELHLILLSKYMAAADGVSGAEVTGLKRLMDRHGLPEVAQRHLLEFDVATVRPEHVAEVVQPHSSLAVYILSGGTLLAALDGLSGAERSRVRAVGEQLGLSAELIEVVLAEACLTAAALLKGDEATIQLIRPLRHAIYRLV</sequence>
<gene>
    <name evidence="1" type="ORF">O0S08_41070</name>
</gene>
<dbReference type="SUPFAM" id="SSF158682">
    <property type="entry name" value="TerB-like"/>
    <property type="match status" value="1"/>
</dbReference>
<dbReference type="Gene3D" id="1.10.3680.10">
    <property type="entry name" value="TerB-like"/>
    <property type="match status" value="1"/>
</dbReference>
<dbReference type="InterPro" id="IPR029024">
    <property type="entry name" value="TerB-like"/>
</dbReference>
<accession>A0ABY7H0K9</accession>
<proteinExistence type="predicted"/>